<dbReference type="PANTHER" id="PTHR30575:SF0">
    <property type="entry name" value="XAA-ARG DIPEPTIDASE"/>
    <property type="match status" value="1"/>
</dbReference>
<dbReference type="GO" id="GO:0071713">
    <property type="term" value="F:para-aminobenzoyl-glutamate hydrolase activity"/>
    <property type="evidence" value="ECO:0007669"/>
    <property type="project" value="TreeGrafter"/>
</dbReference>
<dbReference type="GO" id="GO:0005737">
    <property type="term" value="C:cytoplasm"/>
    <property type="evidence" value="ECO:0007669"/>
    <property type="project" value="TreeGrafter"/>
</dbReference>
<dbReference type="NCBIfam" id="TIGR01891">
    <property type="entry name" value="amidohydrolases"/>
    <property type="match status" value="1"/>
</dbReference>
<protein>
    <recommendedName>
        <fullName evidence="2">Peptidase M20 domain-containing protein 2</fullName>
    </recommendedName>
</protein>
<dbReference type="InterPro" id="IPR017144">
    <property type="entry name" value="Xaa-Arg_dipeptidase"/>
</dbReference>
<comment type="similarity">
    <text evidence="2">Belongs to the peptidase M20A family.</text>
</comment>
<dbReference type="Pfam" id="PF01546">
    <property type="entry name" value="Peptidase_M20"/>
    <property type="match status" value="1"/>
</dbReference>
<gene>
    <name evidence="4" type="ORF">ENP34_09540</name>
</gene>
<dbReference type="FunFam" id="3.30.70.360:FF:000004">
    <property type="entry name" value="Peptidase M20 domain-containing protein 2"/>
    <property type="match status" value="1"/>
</dbReference>
<accession>A0A831TBX4</accession>
<dbReference type="GO" id="GO:0046657">
    <property type="term" value="P:folic acid catabolic process"/>
    <property type="evidence" value="ECO:0007669"/>
    <property type="project" value="TreeGrafter"/>
</dbReference>
<dbReference type="PANTHER" id="PTHR30575">
    <property type="entry name" value="PEPTIDASE M20"/>
    <property type="match status" value="1"/>
</dbReference>
<dbReference type="Gene3D" id="3.30.70.360">
    <property type="match status" value="1"/>
</dbReference>
<name>A0A831TBX4_9BACT</name>
<dbReference type="Pfam" id="PF07687">
    <property type="entry name" value="M20_dimer"/>
    <property type="match status" value="1"/>
</dbReference>
<comment type="caution">
    <text evidence="4">The sequence shown here is derived from an EMBL/GenBank/DDBJ whole genome shotgun (WGS) entry which is preliminary data.</text>
</comment>
<dbReference type="SUPFAM" id="SSF53187">
    <property type="entry name" value="Zn-dependent exopeptidases"/>
    <property type="match status" value="1"/>
</dbReference>
<feature type="domain" description="Peptidase M20 dimerisation" evidence="3">
    <location>
        <begin position="183"/>
        <end position="269"/>
    </location>
</feature>
<dbReference type="EMBL" id="DSIY01000222">
    <property type="protein sequence ID" value="HEG91663.1"/>
    <property type="molecule type" value="Genomic_DNA"/>
</dbReference>
<organism evidence="4">
    <name type="scientific">Thermorudis peleae</name>
    <dbReference type="NCBI Taxonomy" id="1382356"/>
    <lineage>
        <taxon>Bacteria</taxon>
        <taxon>Pseudomonadati</taxon>
        <taxon>Thermomicrobiota</taxon>
        <taxon>Thermomicrobia</taxon>
        <taxon>Thermomicrobia incertae sedis</taxon>
        <taxon>Thermorudis</taxon>
    </lineage>
</organism>
<evidence type="ECO:0000313" key="4">
    <source>
        <dbReference type="EMBL" id="HEG91663.1"/>
    </source>
</evidence>
<evidence type="ECO:0000259" key="3">
    <source>
        <dbReference type="Pfam" id="PF07687"/>
    </source>
</evidence>
<sequence>MATREELEQRIIEAIDLHRELILEVAETIRQNPEIAFQEYQASALLAASIQKFGYEVEKPIGGLETAFRASRHGRADGPIVAVLAEYDALPGIGHGCGHNLIAASGLAAAIGLSAVMDEIPGIFEVIGCPAEEAGGGKIVLQQAGVFDDVDAALMVHHAGHQTGVGTRYPEGTCLAVTELTFEYFGKPAHAAADPQNGINALNAVIALFTGIDALRQHVPMETRIHGIITHGGDAPNIVPHYAAARFYVRAATLEDLERVLEKVRRVAEGAALMTGAEVEIEQGVTCYDVRPSYVIGRRYLERMRQVGMEIRWERTGRGMYSTDLGNISHRIPVATGSFAISPEPIPGHSQQVVEAAGSPFGQEQLLKVSKAMALTAFDLLTDSELLAQAKAEHAHWPPSG</sequence>
<evidence type="ECO:0000256" key="2">
    <source>
        <dbReference type="PIRNR" id="PIRNR037226"/>
    </source>
</evidence>
<dbReference type="AlphaFoldDB" id="A0A831TBX4"/>
<dbReference type="PIRSF" id="PIRSF037226">
    <property type="entry name" value="Amidohydrolase_ACY1L2_prd"/>
    <property type="match status" value="1"/>
</dbReference>
<dbReference type="CDD" id="cd05672">
    <property type="entry name" value="M20_ACY1L2-like"/>
    <property type="match status" value="1"/>
</dbReference>
<dbReference type="InterPro" id="IPR017439">
    <property type="entry name" value="Amidohydrolase"/>
</dbReference>
<evidence type="ECO:0000256" key="1">
    <source>
        <dbReference type="ARBA" id="ARBA00022801"/>
    </source>
</evidence>
<dbReference type="InterPro" id="IPR036264">
    <property type="entry name" value="Bact_exopeptidase_dim_dom"/>
</dbReference>
<proteinExistence type="inferred from homology"/>
<reference evidence="4" key="1">
    <citation type="journal article" date="2020" name="mSystems">
        <title>Genome- and Community-Level Interaction Insights into Carbon Utilization and Element Cycling Functions of Hydrothermarchaeota in Hydrothermal Sediment.</title>
        <authorList>
            <person name="Zhou Z."/>
            <person name="Liu Y."/>
            <person name="Xu W."/>
            <person name="Pan J."/>
            <person name="Luo Z.H."/>
            <person name="Li M."/>
        </authorList>
    </citation>
    <scope>NUCLEOTIDE SEQUENCE [LARGE SCALE GENOMIC DNA]</scope>
    <source>
        <strain evidence="4">SpSt-210</strain>
    </source>
</reference>
<dbReference type="InterPro" id="IPR011650">
    <property type="entry name" value="Peptidase_M20_dimer"/>
</dbReference>
<dbReference type="SUPFAM" id="SSF55031">
    <property type="entry name" value="Bacterial exopeptidase dimerisation domain"/>
    <property type="match status" value="1"/>
</dbReference>
<dbReference type="GO" id="GO:0016805">
    <property type="term" value="F:dipeptidase activity"/>
    <property type="evidence" value="ECO:0007669"/>
    <property type="project" value="InterPro"/>
</dbReference>
<dbReference type="Gene3D" id="3.40.630.10">
    <property type="entry name" value="Zn peptidases"/>
    <property type="match status" value="1"/>
</dbReference>
<dbReference type="InterPro" id="IPR052030">
    <property type="entry name" value="Peptidase_M20/M20A_hydrolases"/>
</dbReference>
<dbReference type="InterPro" id="IPR002933">
    <property type="entry name" value="Peptidase_M20"/>
</dbReference>
<keyword evidence="1" id="KW-0378">Hydrolase</keyword>